<comment type="similarity">
    <text evidence="4">Belongs to the COG2 family.</text>
</comment>
<keyword evidence="9" id="KW-0808">Transferase</keyword>
<evidence type="ECO:0000256" key="17">
    <source>
        <dbReference type="ARBA" id="ARBA00023136"/>
    </source>
</evidence>
<proteinExistence type="inferred from homology"/>
<evidence type="ECO:0000256" key="21">
    <source>
        <dbReference type="SAM" id="Coils"/>
    </source>
</evidence>
<evidence type="ECO:0000256" key="22">
    <source>
        <dbReference type="SAM" id="MobiDB-lite"/>
    </source>
</evidence>
<dbReference type="GO" id="GO:0000139">
    <property type="term" value="C:Golgi membrane"/>
    <property type="evidence" value="ECO:0007669"/>
    <property type="project" value="UniProtKB-SubCell"/>
</dbReference>
<dbReference type="GO" id="GO:0006891">
    <property type="term" value="P:intra-Golgi vesicle-mediated transport"/>
    <property type="evidence" value="ECO:0007669"/>
    <property type="project" value="TreeGrafter"/>
</dbReference>
<keyword evidence="13" id="KW-0833">Ubl conjugation pathway</keyword>
<dbReference type="GO" id="GO:0007030">
    <property type="term" value="P:Golgi organization"/>
    <property type="evidence" value="ECO:0007669"/>
    <property type="project" value="InterPro"/>
</dbReference>
<sequence length="876" mass="99501">MESDDFDEDAFILDRFKMGVSLQNLHDSLLQYFNILKNSLVELINRDCADFVNLSTNLVGLDKIIKSLEDPLMAMRERVSNVLSEIQETKKAFELSLEERKKLREKKELVNSLITVATCTSRLERWLSPTTQSSEDFHPPTTDHSSPIDKTFHEEQQIDRVAQEYTKLQHFVKKCVNHPFVEDLKPRIHLITTSLQDQLEGRLRCGLDLCHEAQSSGQLHSPTSKRASSVLRQILSTYLSIDKLANAVTLYRTHCLHSQLSKIFLPCLELSASGADADAAALILRRMFAEAVALLDNELSLFQTFVFKRLHKSYEPLSEFDVIADAFFPETVDVIFNQLPDIFSAGNPDRFHKLYKIGLEFLDIVEARADSTKRVMKLRENAVYASFLNKWSLSVYFQLRYQECNEIISDCSKDVFKEAEIGSPGYALAVTATVMRQIKRCWSEDVYLDALRHRFWKLTLQLINAYGYLIGEKALNQSTNSPDKVGIPSIEPLLLVFFDGSLFLKWIDEGNLVNLILSTMNLRQADPLPDWMAQCIEDSSKRISTALISVESKICRVFEEKMQGLTKQIQDLPRQYRRTNRNWPSAPSAFMPRIVKHLADLAQVLQSGILCKPQVEASYHTQTSELMASVRKVEDSLRRLRVARAVGGAQQAGGASKTDDDKIRHQVHLNTLEYTSQSLLQPVKIPCGHVFCYLCIKGSASHRRRCPLCRGTLNMNFFDNPNVIRDSGDSREIERPPLEVMWYYEGRNGWWQYDERTAGEIEAAYTQSLPQCEVFIAGHFYVIDFTNMCQYRKDYTGRSRRIKRDSAGMSKKGIAGIRLSLLQPLETGEENVEDEGSVSPSAVASTISGNQRASNASRAPDCLQQDTLSTTSGRTD</sequence>
<dbReference type="STRING" id="60517.A0A158R725"/>
<gene>
    <name evidence="25" type="ORF">TASK_LOCUS1377</name>
</gene>
<dbReference type="GO" id="GO:0008270">
    <property type="term" value="F:zinc ion binding"/>
    <property type="evidence" value="ECO:0007669"/>
    <property type="project" value="UniProtKB-KW"/>
</dbReference>
<keyword evidence="11" id="KW-0479">Metal-binding</keyword>
<feature type="domain" description="WWE" evidence="24">
    <location>
        <begin position="728"/>
        <end position="804"/>
    </location>
</feature>
<dbReference type="CDD" id="cd16546">
    <property type="entry name" value="RING-HC_RNF146"/>
    <property type="match status" value="1"/>
</dbReference>
<comment type="catalytic activity">
    <reaction evidence="1">
        <text>S-ubiquitinyl-[E2 ubiquitin-conjugating enzyme]-L-cysteine + [acceptor protein]-L-lysine = [E2 ubiquitin-conjugating enzyme]-L-cysteine + N(6)-ubiquitinyl-[acceptor protein]-L-lysine.</text>
        <dbReference type="EC" id="2.3.2.27"/>
    </reaction>
</comment>
<dbReference type="AlphaFoldDB" id="A0A158R725"/>
<feature type="compositionally biased region" description="Polar residues" evidence="22">
    <location>
        <begin position="838"/>
        <end position="857"/>
    </location>
</feature>
<dbReference type="EC" id="2.3.2.27" evidence="5"/>
<evidence type="ECO:0000256" key="6">
    <source>
        <dbReference type="ARBA" id="ARBA00020977"/>
    </source>
</evidence>
<dbReference type="InterPro" id="IPR009316">
    <property type="entry name" value="COG2"/>
</dbReference>
<comment type="subcellular location">
    <subcellularLocation>
        <location evidence="3">Cytoplasm</location>
        <location evidence="3">Cytosol</location>
    </subcellularLocation>
    <subcellularLocation>
        <location evidence="2">Golgi apparatus membrane</location>
        <topology evidence="2">Peripheral membrane protein</topology>
    </subcellularLocation>
</comment>
<accession>A0A158R725</accession>
<evidence type="ECO:0000313" key="26">
    <source>
        <dbReference type="Proteomes" id="UP000282613"/>
    </source>
</evidence>
<dbReference type="GO" id="GO:0016055">
    <property type="term" value="P:Wnt signaling pathway"/>
    <property type="evidence" value="ECO:0007669"/>
    <property type="project" value="UniProtKB-KW"/>
</dbReference>
<reference evidence="25 26" key="2">
    <citation type="submission" date="2018-11" db="EMBL/GenBank/DDBJ databases">
        <authorList>
            <consortium name="Pathogen Informatics"/>
        </authorList>
    </citation>
    <scope>NUCLEOTIDE SEQUENCE [LARGE SCALE GENOMIC DNA]</scope>
</reference>
<keyword evidence="10" id="KW-0879">Wnt signaling pathway</keyword>
<reference evidence="27" key="1">
    <citation type="submission" date="2016-04" db="UniProtKB">
        <authorList>
            <consortium name="WormBaseParasite"/>
        </authorList>
    </citation>
    <scope>IDENTIFICATION</scope>
</reference>
<keyword evidence="7" id="KW-0813">Transport</keyword>
<dbReference type="Gene3D" id="3.30.720.50">
    <property type="match status" value="1"/>
</dbReference>
<evidence type="ECO:0000256" key="14">
    <source>
        <dbReference type="ARBA" id="ARBA00022833"/>
    </source>
</evidence>
<dbReference type="EMBL" id="UYRS01000335">
    <property type="protein sequence ID" value="VDK22943.1"/>
    <property type="molecule type" value="Genomic_DNA"/>
</dbReference>
<dbReference type="Proteomes" id="UP000282613">
    <property type="component" value="Unassembled WGS sequence"/>
</dbReference>
<dbReference type="GO" id="GO:0015031">
    <property type="term" value="P:protein transport"/>
    <property type="evidence" value="ECO:0007669"/>
    <property type="project" value="UniProtKB-KW"/>
</dbReference>
<evidence type="ECO:0000256" key="3">
    <source>
        <dbReference type="ARBA" id="ARBA00004514"/>
    </source>
</evidence>
<keyword evidence="14" id="KW-0862">Zinc</keyword>
<evidence type="ECO:0000256" key="8">
    <source>
        <dbReference type="ARBA" id="ARBA00022490"/>
    </source>
</evidence>
<evidence type="ECO:0000256" key="11">
    <source>
        <dbReference type="ARBA" id="ARBA00022723"/>
    </source>
</evidence>
<dbReference type="GO" id="GO:0061630">
    <property type="term" value="F:ubiquitin protein ligase activity"/>
    <property type="evidence" value="ECO:0007669"/>
    <property type="project" value="UniProtKB-EC"/>
</dbReference>
<dbReference type="Pfam" id="PF06148">
    <property type="entry name" value="COG2_N"/>
    <property type="match status" value="1"/>
</dbReference>
<dbReference type="SUPFAM" id="SSF117839">
    <property type="entry name" value="WWE domain"/>
    <property type="match status" value="1"/>
</dbReference>
<dbReference type="Gene3D" id="3.30.40.10">
    <property type="entry name" value="Zinc/RING finger domain, C3HC4 (zinc finger)"/>
    <property type="match status" value="1"/>
</dbReference>
<evidence type="ECO:0000256" key="4">
    <source>
        <dbReference type="ARBA" id="ARBA00007603"/>
    </source>
</evidence>
<dbReference type="SMART" id="SM00678">
    <property type="entry name" value="WWE"/>
    <property type="match status" value="1"/>
</dbReference>
<evidence type="ECO:0000256" key="18">
    <source>
        <dbReference type="ARBA" id="ARBA00031344"/>
    </source>
</evidence>
<keyword evidence="26" id="KW-1185">Reference proteome</keyword>
<dbReference type="InterPro" id="IPR013083">
    <property type="entry name" value="Znf_RING/FYVE/PHD"/>
</dbReference>
<evidence type="ECO:0000256" key="20">
    <source>
        <dbReference type="PROSITE-ProRule" id="PRU00175"/>
    </source>
</evidence>
<evidence type="ECO:0000256" key="13">
    <source>
        <dbReference type="ARBA" id="ARBA00022786"/>
    </source>
</evidence>
<feature type="compositionally biased region" description="Polar residues" evidence="22">
    <location>
        <begin position="864"/>
        <end position="876"/>
    </location>
</feature>
<dbReference type="PROSITE" id="PS00518">
    <property type="entry name" value="ZF_RING_1"/>
    <property type="match status" value="1"/>
</dbReference>
<name>A0A158R725_TAEAS</name>
<keyword evidence="8" id="KW-0963">Cytoplasm</keyword>
<dbReference type="InterPro" id="IPR027370">
    <property type="entry name" value="Znf-RING_euk"/>
</dbReference>
<evidence type="ECO:0000256" key="19">
    <source>
        <dbReference type="ARBA" id="ARBA00043952"/>
    </source>
</evidence>
<keyword evidence="12 20" id="KW-0863">Zinc-finger</keyword>
<dbReference type="SUPFAM" id="SSF57850">
    <property type="entry name" value="RING/U-box"/>
    <property type="match status" value="1"/>
</dbReference>
<evidence type="ECO:0000256" key="9">
    <source>
        <dbReference type="ARBA" id="ARBA00022679"/>
    </source>
</evidence>
<evidence type="ECO:0000259" key="23">
    <source>
        <dbReference type="PROSITE" id="PS50089"/>
    </source>
</evidence>
<dbReference type="Pfam" id="PF02825">
    <property type="entry name" value="WWE"/>
    <property type="match status" value="1"/>
</dbReference>
<dbReference type="InterPro" id="IPR044110">
    <property type="entry name" value="RING-HC_RNF146"/>
</dbReference>
<evidence type="ECO:0000256" key="7">
    <source>
        <dbReference type="ARBA" id="ARBA00022448"/>
    </source>
</evidence>
<organism evidence="27">
    <name type="scientific">Taenia asiatica</name>
    <name type="common">Asian tapeworm</name>
    <dbReference type="NCBI Taxonomy" id="60517"/>
    <lineage>
        <taxon>Eukaryota</taxon>
        <taxon>Metazoa</taxon>
        <taxon>Spiralia</taxon>
        <taxon>Lophotrochozoa</taxon>
        <taxon>Platyhelminthes</taxon>
        <taxon>Cestoda</taxon>
        <taxon>Eucestoda</taxon>
        <taxon>Cyclophyllidea</taxon>
        <taxon>Taeniidae</taxon>
        <taxon>Taenia</taxon>
    </lineage>
</organism>
<keyword evidence="16" id="KW-0333">Golgi apparatus</keyword>
<evidence type="ECO:0000256" key="1">
    <source>
        <dbReference type="ARBA" id="ARBA00000900"/>
    </source>
</evidence>
<dbReference type="Pfam" id="PF12022">
    <property type="entry name" value="COG2_C"/>
    <property type="match status" value="1"/>
</dbReference>
<dbReference type="InterPro" id="IPR018123">
    <property type="entry name" value="WWE-dom_subgr"/>
</dbReference>
<dbReference type="SMART" id="SM00184">
    <property type="entry name" value="RING"/>
    <property type="match status" value="1"/>
</dbReference>
<keyword evidence="15" id="KW-0653">Protein transport</keyword>
<dbReference type="PROSITE" id="PS50918">
    <property type="entry name" value="WWE"/>
    <property type="match status" value="1"/>
</dbReference>
<dbReference type="PROSITE" id="PS50089">
    <property type="entry name" value="ZF_RING_2"/>
    <property type="match status" value="1"/>
</dbReference>
<keyword evidence="17" id="KW-0472">Membrane</keyword>
<dbReference type="OrthoDB" id="332281at2759"/>
<dbReference type="PANTHER" id="PTHR12961:SF0">
    <property type="entry name" value="CONSERVED OLIGOMERIC GOLGI COMPLEX SUBUNIT 2"/>
    <property type="match status" value="1"/>
</dbReference>
<evidence type="ECO:0000256" key="12">
    <source>
        <dbReference type="ARBA" id="ARBA00022771"/>
    </source>
</evidence>
<feature type="region of interest" description="Disordered" evidence="22">
    <location>
        <begin position="828"/>
        <end position="876"/>
    </location>
</feature>
<evidence type="ECO:0000256" key="5">
    <source>
        <dbReference type="ARBA" id="ARBA00012483"/>
    </source>
</evidence>
<protein>
    <recommendedName>
        <fullName evidence="6">Conserved oligomeric Golgi complex subunit 2</fullName>
        <ecNumber evidence="5">2.3.2.27</ecNumber>
    </recommendedName>
    <alternativeName>
        <fullName evidence="18">Component of oligomeric Golgi complex 2</fullName>
    </alternativeName>
</protein>
<dbReference type="GO" id="GO:0017119">
    <property type="term" value="C:Golgi transport complex"/>
    <property type="evidence" value="ECO:0007669"/>
    <property type="project" value="TreeGrafter"/>
</dbReference>
<dbReference type="InterPro" id="IPR024603">
    <property type="entry name" value="COG_complex_COG2_C"/>
</dbReference>
<dbReference type="InterPro" id="IPR017907">
    <property type="entry name" value="Znf_RING_CS"/>
</dbReference>
<evidence type="ECO:0000256" key="2">
    <source>
        <dbReference type="ARBA" id="ARBA00004395"/>
    </source>
</evidence>
<keyword evidence="21" id="KW-0175">Coiled coil</keyword>
<dbReference type="InterPro" id="IPR001841">
    <property type="entry name" value="Znf_RING"/>
</dbReference>
<evidence type="ECO:0000313" key="27">
    <source>
        <dbReference type="WBParaSite" id="TASK_0000137601-mRNA-1"/>
    </source>
</evidence>
<dbReference type="InterPro" id="IPR004170">
    <property type="entry name" value="WWE_dom"/>
</dbReference>
<feature type="domain" description="RING-type" evidence="23">
    <location>
        <begin position="686"/>
        <end position="710"/>
    </location>
</feature>
<dbReference type="Pfam" id="PF13445">
    <property type="entry name" value="zf-RING_UBOX"/>
    <property type="match status" value="1"/>
</dbReference>
<feature type="coiled-coil region" evidence="21">
    <location>
        <begin position="72"/>
        <end position="106"/>
    </location>
</feature>
<evidence type="ECO:0000256" key="10">
    <source>
        <dbReference type="ARBA" id="ARBA00022687"/>
    </source>
</evidence>
<dbReference type="GO" id="GO:0005829">
    <property type="term" value="C:cytosol"/>
    <property type="evidence" value="ECO:0007669"/>
    <property type="project" value="UniProtKB-SubCell"/>
</dbReference>
<dbReference type="PANTHER" id="PTHR12961">
    <property type="entry name" value="CONSERVED OLIGOMERIC GOLGI COMPLEX COMPONENT 2"/>
    <property type="match status" value="1"/>
</dbReference>
<evidence type="ECO:0000313" key="25">
    <source>
        <dbReference type="EMBL" id="VDK22943.1"/>
    </source>
</evidence>
<evidence type="ECO:0000259" key="24">
    <source>
        <dbReference type="PROSITE" id="PS50918"/>
    </source>
</evidence>
<dbReference type="WBParaSite" id="TASK_0000137601-mRNA-1">
    <property type="protein sequence ID" value="TASK_0000137601-mRNA-1"/>
    <property type="gene ID" value="TASK_0000137601"/>
</dbReference>
<dbReference type="InterPro" id="IPR037197">
    <property type="entry name" value="WWE_dom_sf"/>
</dbReference>
<evidence type="ECO:0000256" key="16">
    <source>
        <dbReference type="ARBA" id="ARBA00023034"/>
    </source>
</evidence>
<comment type="pathway">
    <text evidence="19">Protein modification.</text>
</comment>
<evidence type="ECO:0000256" key="15">
    <source>
        <dbReference type="ARBA" id="ARBA00022927"/>
    </source>
</evidence>
<dbReference type="InterPro" id="IPR024602">
    <property type="entry name" value="COG_su2_N"/>
</dbReference>